<gene>
    <name evidence="2" type="ORF">PCC79_02535</name>
</gene>
<dbReference type="Gene3D" id="3.40.50.300">
    <property type="entry name" value="P-loop containing nucleotide triphosphate hydrolases"/>
    <property type="match status" value="1"/>
</dbReference>
<evidence type="ECO:0000313" key="3">
    <source>
        <dbReference type="Proteomes" id="UP001434337"/>
    </source>
</evidence>
<dbReference type="InterPro" id="IPR027417">
    <property type="entry name" value="P-loop_NTPase"/>
</dbReference>
<organism evidence="2 3">
    <name type="scientific">Propioniciclava soli</name>
    <dbReference type="NCBI Taxonomy" id="2775081"/>
    <lineage>
        <taxon>Bacteria</taxon>
        <taxon>Bacillati</taxon>
        <taxon>Actinomycetota</taxon>
        <taxon>Actinomycetes</taxon>
        <taxon>Propionibacteriales</taxon>
        <taxon>Propionibacteriaceae</taxon>
        <taxon>Propioniciclava</taxon>
    </lineage>
</organism>
<dbReference type="RefSeq" id="WP_232549175.1">
    <property type="nucleotide sequence ID" value="NZ_CP115965.1"/>
</dbReference>
<evidence type="ECO:0000259" key="1">
    <source>
        <dbReference type="Pfam" id="PF01926"/>
    </source>
</evidence>
<dbReference type="InterPro" id="IPR006073">
    <property type="entry name" value="GTP-bd"/>
</dbReference>
<accession>A0ABZ3CA69</accession>
<dbReference type="EMBL" id="CP115965">
    <property type="protein sequence ID" value="WZW99102.1"/>
    <property type="molecule type" value="Genomic_DNA"/>
</dbReference>
<name>A0ABZ3CA69_9ACTN</name>
<proteinExistence type="predicted"/>
<dbReference type="Pfam" id="PF01926">
    <property type="entry name" value="MMR_HSR1"/>
    <property type="match status" value="1"/>
</dbReference>
<sequence>MTQFFTESFRSEFEKQAGLMGRFNLGVFGKTGVGKSTLINAVFGEEVAATGIGAPVTQGSHLYVGVHGSLGLIDTQGIELGRDDRQLAKEVTTFVTQQRKLPLDEQMHAAWYCVRALDRRFEESEAAFIRTLAGLDVPVIVVFTQVPVRDGQFHPDALALADHLESLSLPIVAGRPFMTHALRDQFTGQPSYGLVELVDATFLVVPDAVHSALATAQRVDRTAKARQANKHIAGSVAAAATAAAVPIPFSSAAVLVPIQLAMMARIAQLHNVPFDRAALLAVASTSLATATGRQAATSLLQLIPGAGQVAGGVINASVASGFTLAMGQAWLAVCQRASTGGLDDVNGLLDSALVKRLFDEELRKRVPHIRRERPVGED</sequence>
<dbReference type="Proteomes" id="UP001434337">
    <property type="component" value="Chromosome"/>
</dbReference>
<feature type="domain" description="G" evidence="1">
    <location>
        <begin position="25"/>
        <end position="143"/>
    </location>
</feature>
<evidence type="ECO:0000313" key="2">
    <source>
        <dbReference type="EMBL" id="WZW99102.1"/>
    </source>
</evidence>
<keyword evidence="3" id="KW-1185">Reference proteome</keyword>
<dbReference type="SUPFAM" id="SSF52540">
    <property type="entry name" value="P-loop containing nucleoside triphosphate hydrolases"/>
    <property type="match status" value="1"/>
</dbReference>
<dbReference type="CDD" id="cd00882">
    <property type="entry name" value="Ras_like_GTPase"/>
    <property type="match status" value="1"/>
</dbReference>
<protein>
    <submittedName>
        <fullName evidence="2">50S ribosome-binding GTPase</fullName>
    </submittedName>
</protein>
<reference evidence="2 3" key="1">
    <citation type="journal article" date="2023" name="Environ Microbiome">
        <title>A coral-associated actinobacterium mitigates coral bleaching under heat stress.</title>
        <authorList>
            <person name="Li J."/>
            <person name="Zou Y."/>
            <person name="Li Q."/>
            <person name="Zhang J."/>
            <person name="Bourne D.G."/>
            <person name="Lyu Y."/>
            <person name="Liu C."/>
            <person name="Zhang S."/>
        </authorList>
    </citation>
    <scope>NUCLEOTIDE SEQUENCE [LARGE SCALE GENOMIC DNA]</scope>
    <source>
        <strain evidence="2 3">SCSIO 13291</strain>
    </source>
</reference>